<keyword evidence="5" id="KW-0418">Kinase</keyword>
<dbReference type="Pfam" id="PF00069">
    <property type="entry name" value="Pkinase"/>
    <property type="match status" value="1"/>
</dbReference>
<evidence type="ECO:0000256" key="7">
    <source>
        <dbReference type="PROSITE-ProRule" id="PRU10141"/>
    </source>
</evidence>
<dbReference type="CDD" id="cd07846">
    <property type="entry name" value="STKc_CDKL2_3"/>
    <property type="match status" value="1"/>
</dbReference>
<comment type="similarity">
    <text evidence="1">Belongs to the protein kinase superfamily. CMGC Ser/Thr protein kinase family. CDC2/CDKX subfamily.</text>
</comment>
<keyword evidence="6 7" id="KW-0067">ATP-binding</keyword>
<evidence type="ECO:0000256" key="6">
    <source>
        <dbReference type="ARBA" id="ARBA00022840"/>
    </source>
</evidence>
<name>A0ABN8LFA9_9CNID</name>
<keyword evidence="11" id="KW-1185">Reference proteome</keyword>
<feature type="compositionally biased region" description="Low complexity" evidence="8">
    <location>
        <begin position="430"/>
        <end position="442"/>
    </location>
</feature>
<feature type="compositionally biased region" description="Basic and acidic residues" evidence="8">
    <location>
        <begin position="597"/>
        <end position="607"/>
    </location>
</feature>
<feature type="domain" description="Protein kinase" evidence="9">
    <location>
        <begin position="4"/>
        <end position="288"/>
    </location>
</feature>
<evidence type="ECO:0000256" key="5">
    <source>
        <dbReference type="ARBA" id="ARBA00022777"/>
    </source>
</evidence>
<dbReference type="SMART" id="SM00220">
    <property type="entry name" value="S_TKc"/>
    <property type="match status" value="1"/>
</dbReference>
<feature type="compositionally biased region" description="Polar residues" evidence="8">
    <location>
        <begin position="461"/>
        <end position="474"/>
    </location>
</feature>
<reference evidence="10 11" key="1">
    <citation type="submission" date="2022-05" db="EMBL/GenBank/DDBJ databases">
        <authorList>
            <consortium name="Genoscope - CEA"/>
            <person name="William W."/>
        </authorList>
    </citation>
    <scope>NUCLEOTIDE SEQUENCE [LARGE SCALE GENOMIC DNA]</scope>
</reference>
<evidence type="ECO:0000259" key="9">
    <source>
        <dbReference type="PROSITE" id="PS50011"/>
    </source>
</evidence>
<feature type="compositionally biased region" description="Polar residues" evidence="8">
    <location>
        <begin position="652"/>
        <end position="685"/>
    </location>
</feature>
<dbReference type="Proteomes" id="UP001159427">
    <property type="component" value="Unassembled WGS sequence"/>
</dbReference>
<evidence type="ECO:0000256" key="4">
    <source>
        <dbReference type="ARBA" id="ARBA00022741"/>
    </source>
</evidence>
<dbReference type="Gene3D" id="3.30.200.20">
    <property type="entry name" value="Phosphorylase Kinase, domain 1"/>
    <property type="match status" value="1"/>
</dbReference>
<dbReference type="InterPro" id="IPR000719">
    <property type="entry name" value="Prot_kinase_dom"/>
</dbReference>
<feature type="compositionally biased region" description="Polar residues" evidence="8">
    <location>
        <begin position="394"/>
        <end position="413"/>
    </location>
</feature>
<feature type="compositionally biased region" description="Basic and acidic residues" evidence="8">
    <location>
        <begin position="320"/>
        <end position="333"/>
    </location>
</feature>
<feature type="region of interest" description="Disordered" evidence="8">
    <location>
        <begin position="312"/>
        <end position="685"/>
    </location>
</feature>
<dbReference type="Gene3D" id="1.10.510.10">
    <property type="entry name" value="Transferase(Phosphotransferase) domain 1"/>
    <property type="match status" value="1"/>
</dbReference>
<evidence type="ECO:0000256" key="2">
    <source>
        <dbReference type="ARBA" id="ARBA00022527"/>
    </source>
</evidence>
<dbReference type="InterPro" id="IPR011009">
    <property type="entry name" value="Kinase-like_dom_sf"/>
</dbReference>
<evidence type="ECO:0000313" key="10">
    <source>
        <dbReference type="EMBL" id="CAH3015769.1"/>
    </source>
</evidence>
<dbReference type="InterPro" id="IPR008271">
    <property type="entry name" value="Ser/Thr_kinase_AS"/>
</dbReference>
<evidence type="ECO:0000256" key="1">
    <source>
        <dbReference type="ARBA" id="ARBA00006485"/>
    </source>
</evidence>
<proteinExistence type="inferred from homology"/>
<evidence type="ECO:0000256" key="8">
    <source>
        <dbReference type="SAM" id="MobiDB-lite"/>
    </source>
</evidence>
<protein>
    <recommendedName>
        <fullName evidence="9">Protein kinase domain-containing protein</fullName>
    </recommendedName>
</protein>
<dbReference type="PROSITE" id="PS50011">
    <property type="entry name" value="PROTEIN_KINASE_DOM"/>
    <property type="match status" value="1"/>
</dbReference>
<feature type="binding site" evidence="7">
    <location>
        <position position="34"/>
    </location>
    <ligand>
        <name>ATP</name>
        <dbReference type="ChEBI" id="CHEBI:30616"/>
    </ligand>
</feature>
<feature type="compositionally biased region" description="Basic and acidic residues" evidence="8">
    <location>
        <begin position="341"/>
        <end position="367"/>
    </location>
</feature>
<sequence>MEKYENLGLVGEGSYGMVMKCRHKESNQIVAIKKFIESEDDKMVKKIALREIRTLKQLRHDNLVNLIEVFRRKKRLFLVFEFVDHTVLDELERYPNGLDENTVRKVLWQVLRAIEFCHNHYIIHRDVKPENILVSKSGVVKLCDFGFARTLATGPGEVYTDYVATRWYRAPELLVGDTKYGRPVDVWAVGCLLAEMLTGEPLFPGDSDIDQLYHIITKIGNLTNRHREIFQRNPLFVGMKLPEVKEVEPIEKRFHRVSSAAIDILKLCLKMDPAERPLCSQLLKHDFFKKDNFCEKFAQELKAKITRETADNPLLRSINGRHDSKDESAEEKARRKKRKEKEKEHRESKEQRERESKKSETKEVLREPKKHKDPKEYKESTSQDKPSKKVPLLPSTSSVSAQEVTAAASTANSPPHEPHATVGASTSNIPTTLYGTTGPSTTQAAQHDTFVTGHAHGKQLSPIQSASTLRNSPTQEPPGTVLSKGSVPTSQGLSTKGTSSHAMSLSKTNIGLGVVGPRHESPPGPPPFRVVNESKVKKTPPSYSKKTSGPPPNHHSTSLYPTGESYYDQRTSSNFDLGSRHSERSSLESNYKKKRDKDKEKERERGRGGGGGENEFPHLPDVPGAEAKNSVKTGKSSKSVTKTSISMMPHITNLTPFQNGTSSQRQNTPPGYYQGNSHDSNLPSV</sequence>
<feature type="compositionally biased region" description="Low complexity" evidence="8">
    <location>
        <begin position="539"/>
        <end position="548"/>
    </location>
</feature>
<dbReference type="PANTHER" id="PTHR24056">
    <property type="entry name" value="CELL DIVISION PROTEIN KINASE"/>
    <property type="match status" value="1"/>
</dbReference>
<gene>
    <name evidence="10" type="ORF">PEVE_00020889</name>
</gene>
<accession>A0ABN8LFA9</accession>
<comment type="caution">
    <text evidence="10">The sequence shown here is derived from an EMBL/GenBank/DDBJ whole genome shotgun (WGS) entry which is preliminary data.</text>
</comment>
<dbReference type="InterPro" id="IPR050108">
    <property type="entry name" value="CDK"/>
</dbReference>
<dbReference type="InterPro" id="IPR017441">
    <property type="entry name" value="Protein_kinase_ATP_BS"/>
</dbReference>
<feature type="compositionally biased region" description="Low complexity" evidence="8">
    <location>
        <begin position="628"/>
        <end position="644"/>
    </location>
</feature>
<feature type="compositionally biased region" description="Basic and acidic residues" evidence="8">
    <location>
        <begin position="373"/>
        <end position="387"/>
    </location>
</feature>
<dbReference type="PROSITE" id="PS00108">
    <property type="entry name" value="PROTEIN_KINASE_ST"/>
    <property type="match status" value="1"/>
</dbReference>
<dbReference type="SUPFAM" id="SSF56112">
    <property type="entry name" value="Protein kinase-like (PK-like)"/>
    <property type="match status" value="1"/>
</dbReference>
<dbReference type="PROSITE" id="PS00107">
    <property type="entry name" value="PROTEIN_KINASE_ATP"/>
    <property type="match status" value="1"/>
</dbReference>
<organism evidence="10 11">
    <name type="scientific">Porites evermanni</name>
    <dbReference type="NCBI Taxonomy" id="104178"/>
    <lineage>
        <taxon>Eukaryota</taxon>
        <taxon>Metazoa</taxon>
        <taxon>Cnidaria</taxon>
        <taxon>Anthozoa</taxon>
        <taxon>Hexacorallia</taxon>
        <taxon>Scleractinia</taxon>
        <taxon>Fungiina</taxon>
        <taxon>Poritidae</taxon>
        <taxon>Porites</taxon>
    </lineage>
</organism>
<feature type="compositionally biased region" description="Polar residues" evidence="8">
    <location>
        <begin position="486"/>
        <end position="509"/>
    </location>
</feature>
<dbReference type="PANTHER" id="PTHR24056:SF400">
    <property type="entry name" value="KINASE, PUTATIVE-RELATED"/>
    <property type="match status" value="1"/>
</dbReference>
<evidence type="ECO:0000256" key="3">
    <source>
        <dbReference type="ARBA" id="ARBA00022679"/>
    </source>
</evidence>
<keyword evidence="4 7" id="KW-0547">Nucleotide-binding</keyword>
<dbReference type="EMBL" id="CALNXI010000028">
    <property type="protein sequence ID" value="CAH3015769.1"/>
    <property type="molecule type" value="Genomic_DNA"/>
</dbReference>
<evidence type="ECO:0000313" key="11">
    <source>
        <dbReference type="Proteomes" id="UP001159427"/>
    </source>
</evidence>
<keyword evidence="3" id="KW-0808">Transferase</keyword>
<keyword evidence="2" id="KW-0723">Serine/threonine-protein kinase</keyword>